<evidence type="ECO:0000256" key="8">
    <source>
        <dbReference type="SAM" id="Phobius"/>
    </source>
</evidence>
<feature type="transmembrane region" description="Helical" evidence="8">
    <location>
        <begin position="12"/>
        <end position="36"/>
    </location>
</feature>
<name>A0ABW4ZWW7_9BACL</name>
<dbReference type="EMBL" id="JBHUIO010000005">
    <property type="protein sequence ID" value="MFD2170407.1"/>
    <property type="molecule type" value="Genomic_DNA"/>
</dbReference>
<evidence type="ECO:0000313" key="10">
    <source>
        <dbReference type="EMBL" id="MFD2170407.1"/>
    </source>
</evidence>
<dbReference type="InterPro" id="IPR011701">
    <property type="entry name" value="MFS"/>
</dbReference>
<proteinExistence type="inferred from homology"/>
<evidence type="ECO:0000256" key="7">
    <source>
        <dbReference type="ARBA" id="ARBA00023136"/>
    </source>
</evidence>
<dbReference type="InterPro" id="IPR036259">
    <property type="entry name" value="MFS_trans_sf"/>
</dbReference>
<keyword evidence="7 8" id="KW-0472">Membrane</keyword>
<dbReference type="Gene3D" id="1.20.1250.20">
    <property type="entry name" value="MFS general substrate transporter like domains"/>
    <property type="match status" value="1"/>
</dbReference>
<organism evidence="10 11">
    <name type="scientific">Tumebacillus lipolyticus</name>
    <dbReference type="NCBI Taxonomy" id="1280370"/>
    <lineage>
        <taxon>Bacteria</taxon>
        <taxon>Bacillati</taxon>
        <taxon>Bacillota</taxon>
        <taxon>Bacilli</taxon>
        <taxon>Bacillales</taxon>
        <taxon>Alicyclobacillaceae</taxon>
        <taxon>Tumebacillus</taxon>
    </lineage>
</organism>
<feature type="domain" description="Major facilitator superfamily (MFS) profile" evidence="9">
    <location>
        <begin position="12"/>
        <end position="471"/>
    </location>
</feature>
<dbReference type="PROSITE" id="PS50850">
    <property type="entry name" value="MFS"/>
    <property type="match status" value="1"/>
</dbReference>
<comment type="similarity">
    <text evidence="2">Belongs to the major facilitator superfamily. EmrB family.</text>
</comment>
<dbReference type="InterPro" id="IPR004638">
    <property type="entry name" value="EmrB-like"/>
</dbReference>
<evidence type="ECO:0000256" key="6">
    <source>
        <dbReference type="ARBA" id="ARBA00022989"/>
    </source>
</evidence>
<feature type="transmembrane region" description="Helical" evidence="8">
    <location>
        <begin position="103"/>
        <end position="125"/>
    </location>
</feature>
<dbReference type="CDD" id="cd17503">
    <property type="entry name" value="MFS_LmrB_MDR_like"/>
    <property type="match status" value="1"/>
</dbReference>
<evidence type="ECO:0000256" key="2">
    <source>
        <dbReference type="ARBA" id="ARBA00008537"/>
    </source>
</evidence>
<feature type="transmembrane region" description="Helical" evidence="8">
    <location>
        <begin position="137"/>
        <end position="159"/>
    </location>
</feature>
<feature type="transmembrane region" description="Helical" evidence="8">
    <location>
        <begin position="331"/>
        <end position="364"/>
    </location>
</feature>
<evidence type="ECO:0000259" key="9">
    <source>
        <dbReference type="PROSITE" id="PS50850"/>
    </source>
</evidence>
<dbReference type="PANTHER" id="PTHR42718">
    <property type="entry name" value="MAJOR FACILITATOR SUPERFAMILY MULTIDRUG TRANSPORTER MFSC"/>
    <property type="match status" value="1"/>
</dbReference>
<dbReference type="InterPro" id="IPR020846">
    <property type="entry name" value="MFS_dom"/>
</dbReference>
<dbReference type="PANTHER" id="PTHR42718:SF9">
    <property type="entry name" value="MAJOR FACILITATOR SUPERFAMILY MULTIDRUG TRANSPORTER MFSC"/>
    <property type="match status" value="1"/>
</dbReference>
<sequence length="476" mass="52293">MEGNQSAKFWPIMIAIFVGAFLTALSTSTINVAVPVLMEHFHSDLSSIQWTLTGFLLATGTIAPLTGYLGERYSYKRLYLVCLCGFTLFSLLCALSWNTTSLVAFRTMQGVFSGLVMPTTMTMIFQIVPRNRQASALSLWSLSTMLGPAIGPTLAGVMIEHLSWHWLFLMNVPVGLVAIVLTVRLIPYFRLNVPKGFDLFGLITCIVGSLSLLIALSNGHEWGFASFKTIGLIAFGLLVLASFFWWEVRSRAPLLNVRVFLNKRFSLSLIVTSIVTMSLYSGAYLTPLFLQTILGETPLVTGLVLLPASLVMALLMPFVGRLYPKTGPMPLMIAGVLLVSFGTWMMSGLTLATTASYVMLWMIVRNVGISLSHMPSSNAGMEEIPREQSGYASSISNWVRNVMGAFSIALFTTIISSRTAVYREQLIEQQVDSKTIPHLSLLQAMNDVFLLAALIALIGLPICLMIRKRKTSLSEA</sequence>
<feature type="transmembrane region" description="Helical" evidence="8">
    <location>
        <begin position="165"/>
        <end position="187"/>
    </location>
</feature>
<dbReference type="Gene3D" id="1.20.1720.10">
    <property type="entry name" value="Multidrug resistance protein D"/>
    <property type="match status" value="1"/>
</dbReference>
<evidence type="ECO:0000256" key="5">
    <source>
        <dbReference type="ARBA" id="ARBA00022692"/>
    </source>
</evidence>
<dbReference type="Proteomes" id="UP001597343">
    <property type="component" value="Unassembled WGS sequence"/>
</dbReference>
<feature type="transmembrane region" description="Helical" evidence="8">
    <location>
        <begin position="448"/>
        <end position="466"/>
    </location>
</feature>
<evidence type="ECO:0000256" key="4">
    <source>
        <dbReference type="ARBA" id="ARBA00022475"/>
    </source>
</evidence>
<dbReference type="NCBIfam" id="TIGR00711">
    <property type="entry name" value="efflux_EmrB"/>
    <property type="match status" value="1"/>
</dbReference>
<keyword evidence="11" id="KW-1185">Reference proteome</keyword>
<keyword evidence="6 8" id="KW-1133">Transmembrane helix</keyword>
<accession>A0ABW4ZWW7</accession>
<dbReference type="Pfam" id="PF07690">
    <property type="entry name" value="MFS_1"/>
    <property type="match status" value="1"/>
</dbReference>
<feature type="transmembrane region" description="Helical" evidence="8">
    <location>
        <begin position="48"/>
        <end position="66"/>
    </location>
</feature>
<feature type="transmembrane region" description="Helical" evidence="8">
    <location>
        <begin position="199"/>
        <end position="216"/>
    </location>
</feature>
<keyword evidence="4" id="KW-1003">Cell membrane</keyword>
<reference evidence="11" key="1">
    <citation type="journal article" date="2019" name="Int. J. Syst. Evol. Microbiol.">
        <title>The Global Catalogue of Microorganisms (GCM) 10K type strain sequencing project: providing services to taxonomists for standard genome sequencing and annotation.</title>
        <authorList>
            <consortium name="The Broad Institute Genomics Platform"/>
            <consortium name="The Broad Institute Genome Sequencing Center for Infectious Disease"/>
            <person name="Wu L."/>
            <person name="Ma J."/>
        </authorList>
    </citation>
    <scope>NUCLEOTIDE SEQUENCE [LARGE SCALE GENOMIC DNA]</scope>
    <source>
        <strain evidence="11">CGMCC 1.13574</strain>
    </source>
</reference>
<feature type="transmembrane region" description="Helical" evidence="8">
    <location>
        <begin position="78"/>
        <end position="97"/>
    </location>
</feature>
<evidence type="ECO:0000256" key="1">
    <source>
        <dbReference type="ARBA" id="ARBA00004651"/>
    </source>
</evidence>
<feature type="transmembrane region" description="Helical" evidence="8">
    <location>
        <begin position="299"/>
        <end position="319"/>
    </location>
</feature>
<dbReference type="RefSeq" id="WP_386046330.1">
    <property type="nucleotide sequence ID" value="NZ_JBHUIO010000005.1"/>
</dbReference>
<comment type="caution">
    <text evidence="10">The sequence shown here is derived from an EMBL/GenBank/DDBJ whole genome shotgun (WGS) entry which is preliminary data.</text>
</comment>
<gene>
    <name evidence="10" type="ORF">ACFSOY_10380</name>
</gene>
<evidence type="ECO:0000256" key="3">
    <source>
        <dbReference type="ARBA" id="ARBA00022448"/>
    </source>
</evidence>
<feature type="transmembrane region" description="Helical" evidence="8">
    <location>
        <begin position="222"/>
        <end position="246"/>
    </location>
</feature>
<feature type="transmembrane region" description="Helical" evidence="8">
    <location>
        <begin position="267"/>
        <end position="287"/>
    </location>
</feature>
<protein>
    <submittedName>
        <fullName evidence="10">MDR family MFS transporter</fullName>
    </submittedName>
</protein>
<keyword evidence="5 8" id="KW-0812">Transmembrane</keyword>
<comment type="subcellular location">
    <subcellularLocation>
        <location evidence="1">Cell membrane</location>
        <topology evidence="1">Multi-pass membrane protein</topology>
    </subcellularLocation>
</comment>
<keyword evidence="3" id="KW-0813">Transport</keyword>
<dbReference type="SUPFAM" id="SSF103473">
    <property type="entry name" value="MFS general substrate transporter"/>
    <property type="match status" value="1"/>
</dbReference>
<evidence type="ECO:0000313" key="11">
    <source>
        <dbReference type="Proteomes" id="UP001597343"/>
    </source>
</evidence>